<evidence type="ECO:0000256" key="1">
    <source>
        <dbReference type="ARBA" id="ARBA00006739"/>
    </source>
</evidence>
<dbReference type="Proteomes" id="UP000036951">
    <property type="component" value="Unassembled WGS sequence"/>
</dbReference>
<evidence type="ECO:0000313" key="6">
    <source>
        <dbReference type="Proteomes" id="UP000036951"/>
    </source>
</evidence>
<evidence type="ECO:0000259" key="4">
    <source>
        <dbReference type="Pfam" id="PF00535"/>
    </source>
</evidence>
<evidence type="ECO:0000256" key="3">
    <source>
        <dbReference type="ARBA" id="ARBA00022679"/>
    </source>
</evidence>
<dbReference type="SUPFAM" id="SSF53448">
    <property type="entry name" value="Nucleotide-diphospho-sugar transferases"/>
    <property type="match status" value="1"/>
</dbReference>
<gene>
    <name evidence="5" type="ORF">ACU52_09405</name>
</gene>
<organism evidence="5 6">
    <name type="scientific">Xylanibacter rarus</name>
    <dbReference type="NCBI Taxonomy" id="1676614"/>
    <lineage>
        <taxon>Bacteria</taxon>
        <taxon>Pseudomonadati</taxon>
        <taxon>Bacteroidota</taxon>
        <taxon>Bacteroidia</taxon>
        <taxon>Bacteroidales</taxon>
        <taxon>Prevotellaceae</taxon>
        <taxon>Xylanibacter</taxon>
    </lineage>
</organism>
<protein>
    <submittedName>
        <fullName evidence="5">Amylovoran biosynthesis protein AmsE</fullName>
    </submittedName>
</protein>
<dbReference type="OrthoDB" id="9815829at2"/>
<dbReference type="CDD" id="cd04195">
    <property type="entry name" value="GT2_AmsE_like"/>
    <property type="match status" value="1"/>
</dbReference>
<dbReference type="EMBL" id="LFQU01000017">
    <property type="protein sequence ID" value="KOO68206.1"/>
    <property type="molecule type" value="Genomic_DNA"/>
</dbReference>
<keyword evidence="6" id="KW-1185">Reference proteome</keyword>
<keyword evidence="3" id="KW-0808">Transferase</keyword>
<name>A0A8E1QWV7_9BACT</name>
<comment type="similarity">
    <text evidence="1">Belongs to the glycosyltransferase 2 family.</text>
</comment>
<sequence>MHFSVLMSVYIKEKSQFLKESLNSVFNQTLPPDEVILVEDGPLTDELYSTINDFTEKHKELKIIPLKENHGLGYALNIGLKHCKYNLVARMDSDDICKPYRFEKEITFMHDHKDIDICSSWIDEFENDKKNVVSQRRIPETHEEIIRYAKFRCPVNHPTVVYKRDKIIQLGGYQDFPEDYYLWIKMIMNGCKFYNIQESLLFFRFSSDLYKRRGGWKYAKDDIRAQINFYKVGFLNKRELLYNASIRSTVRLIPVHIRAFIYKYMLRKRKIFK</sequence>
<reference evidence="5 6" key="1">
    <citation type="submission" date="2015-06" db="EMBL/GenBank/DDBJ databases">
        <title>Prevotella sp. 109, sp. nov., a novel member of the family Prevotellaceae isolated from human faeces.</title>
        <authorList>
            <person name="Shkoporov A.N."/>
            <person name="Chaplin A.V."/>
            <person name="Kafarskaia L.I."/>
            <person name="Efimov B.A."/>
        </authorList>
    </citation>
    <scope>NUCLEOTIDE SEQUENCE [LARGE SCALE GENOMIC DNA]</scope>
    <source>
        <strain evidence="5 6">109</strain>
    </source>
</reference>
<dbReference type="AlphaFoldDB" id="A0A8E1QWV7"/>
<dbReference type="InterPro" id="IPR050834">
    <property type="entry name" value="Glycosyltransf_2"/>
</dbReference>
<dbReference type="GO" id="GO:0016757">
    <property type="term" value="F:glycosyltransferase activity"/>
    <property type="evidence" value="ECO:0007669"/>
    <property type="project" value="UniProtKB-KW"/>
</dbReference>
<dbReference type="Gene3D" id="3.90.550.10">
    <property type="entry name" value="Spore Coat Polysaccharide Biosynthesis Protein SpsA, Chain A"/>
    <property type="match status" value="1"/>
</dbReference>
<accession>A0A8E1QWV7</accession>
<comment type="caution">
    <text evidence="5">The sequence shown here is derived from an EMBL/GenBank/DDBJ whole genome shotgun (WGS) entry which is preliminary data.</text>
</comment>
<dbReference type="InterPro" id="IPR001173">
    <property type="entry name" value="Glyco_trans_2-like"/>
</dbReference>
<dbReference type="Pfam" id="PF00535">
    <property type="entry name" value="Glycos_transf_2"/>
    <property type="match status" value="1"/>
</dbReference>
<evidence type="ECO:0000313" key="5">
    <source>
        <dbReference type="EMBL" id="KOO68206.1"/>
    </source>
</evidence>
<feature type="domain" description="Glycosyltransferase 2-like" evidence="4">
    <location>
        <begin position="4"/>
        <end position="158"/>
    </location>
</feature>
<proteinExistence type="inferred from homology"/>
<dbReference type="InterPro" id="IPR029044">
    <property type="entry name" value="Nucleotide-diphossugar_trans"/>
</dbReference>
<dbReference type="PANTHER" id="PTHR43685:SF5">
    <property type="entry name" value="GLYCOSYLTRANSFERASE EPSE-RELATED"/>
    <property type="match status" value="1"/>
</dbReference>
<keyword evidence="2" id="KW-0328">Glycosyltransferase</keyword>
<dbReference type="RefSeq" id="WP_053398636.1">
    <property type="nucleotide sequence ID" value="NZ_LFQU01000017.1"/>
</dbReference>
<dbReference type="PANTHER" id="PTHR43685">
    <property type="entry name" value="GLYCOSYLTRANSFERASE"/>
    <property type="match status" value="1"/>
</dbReference>
<evidence type="ECO:0000256" key="2">
    <source>
        <dbReference type="ARBA" id="ARBA00022676"/>
    </source>
</evidence>